<proteinExistence type="inferred from homology"/>
<dbReference type="InterPro" id="IPR004393">
    <property type="entry name" value="NadC"/>
</dbReference>
<dbReference type="SUPFAM" id="SSF51690">
    <property type="entry name" value="Nicotinate/Quinolinate PRTase C-terminal domain-like"/>
    <property type="match status" value="1"/>
</dbReference>
<evidence type="ECO:0000259" key="11">
    <source>
        <dbReference type="Pfam" id="PF01729"/>
    </source>
</evidence>
<organism evidence="13 14">
    <name type="scientific">Clostridium neuense</name>
    <dbReference type="NCBI Taxonomy" id="1728934"/>
    <lineage>
        <taxon>Bacteria</taxon>
        <taxon>Bacillati</taxon>
        <taxon>Bacillota</taxon>
        <taxon>Clostridia</taxon>
        <taxon>Eubacteriales</taxon>
        <taxon>Clostridiaceae</taxon>
        <taxon>Clostridium</taxon>
    </lineage>
</organism>
<dbReference type="InterPro" id="IPR037128">
    <property type="entry name" value="Quinolinate_PRibosylTase_N_sf"/>
</dbReference>
<evidence type="ECO:0000256" key="9">
    <source>
        <dbReference type="ARBA" id="ARBA00047445"/>
    </source>
</evidence>
<keyword evidence="7 10" id="KW-0808">Transferase</keyword>
<dbReference type="RefSeq" id="WP_406788972.1">
    <property type="nucleotide sequence ID" value="NZ_JBJIAA010000016.1"/>
</dbReference>
<keyword evidence="5" id="KW-0662">Pyridine nucleotide biosynthesis</keyword>
<dbReference type="NCBIfam" id="TIGR00078">
    <property type="entry name" value="nadC"/>
    <property type="match status" value="1"/>
</dbReference>
<evidence type="ECO:0000256" key="6">
    <source>
        <dbReference type="ARBA" id="ARBA00022676"/>
    </source>
</evidence>
<reference evidence="13 14" key="1">
    <citation type="submission" date="2024-11" db="EMBL/GenBank/DDBJ databases">
        <authorList>
            <person name="Heng Y.C."/>
            <person name="Lim A.C.H."/>
            <person name="Lee J.K.Y."/>
            <person name="Kittelmann S."/>
        </authorList>
    </citation>
    <scope>NUCLEOTIDE SEQUENCE [LARGE SCALE GENOMIC DNA]</scope>
    <source>
        <strain evidence="13 14">WILCCON 0114</strain>
    </source>
</reference>
<dbReference type="InterPro" id="IPR013785">
    <property type="entry name" value="Aldolase_TIM"/>
</dbReference>
<dbReference type="Pfam" id="PF01729">
    <property type="entry name" value="QRPTase_C"/>
    <property type="match status" value="1"/>
</dbReference>
<evidence type="ECO:0000256" key="8">
    <source>
        <dbReference type="ARBA" id="ARBA00033102"/>
    </source>
</evidence>
<evidence type="ECO:0000256" key="2">
    <source>
        <dbReference type="ARBA" id="ARBA00004893"/>
    </source>
</evidence>
<evidence type="ECO:0000313" key="13">
    <source>
        <dbReference type="EMBL" id="MFL0252315.1"/>
    </source>
</evidence>
<dbReference type="InterPro" id="IPR027277">
    <property type="entry name" value="NadC/ModD"/>
</dbReference>
<evidence type="ECO:0000256" key="1">
    <source>
        <dbReference type="ARBA" id="ARBA00003237"/>
    </source>
</evidence>
<keyword evidence="14" id="KW-1185">Reference proteome</keyword>
<evidence type="ECO:0000256" key="3">
    <source>
        <dbReference type="ARBA" id="ARBA00009400"/>
    </source>
</evidence>
<comment type="similarity">
    <text evidence="3 10">Belongs to the NadC/ModD family.</text>
</comment>
<dbReference type="PIRSF" id="PIRSF006250">
    <property type="entry name" value="NadC_ModD"/>
    <property type="match status" value="1"/>
</dbReference>
<sequence length="279" mass="30467">MNWSLYDDFIKNALDEDGAYNDITVNSIIPHNSESIVDIISKDDGIIAGIEIFKRVFFILGNTKATFKINDGDKIKNGEIIGSIKGSTSIILSGERTALNLLQRLSGIATTTNKLCNAVKDTGVKIVDTRKTTPGMRVMEKYAVKIGGGFNHRFGLSDGILIKDNHIAAAGSIKNAIELTRKNTSFVRKIEVETESISEVKEALEAGADIIMLDNMNAEDIKKSIKIIDKKALIEVSGNITFDTIKAKAIKGVDFISCGMITHSSKNLDLSMKNLRNIT</sequence>
<dbReference type="Proteomes" id="UP001623592">
    <property type="component" value="Unassembled WGS sequence"/>
</dbReference>
<evidence type="ECO:0000256" key="4">
    <source>
        <dbReference type="ARBA" id="ARBA00011944"/>
    </source>
</evidence>
<dbReference type="Pfam" id="PF02749">
    <property type="entry name" value="QRPTase_N"/>
    <property type="match status" value="1"/>
</dbReference>
<dbReference type="PANTHER" id="PTHR32179">
    <property type="entry name" value="NICOTINATE-NUCLEOTIDE PYROPHOSPHORYLASE [CARBOXYLATING]"/>
    <property type="match status" value="1"/>
</dbReference>
<comment type="function">
    <text evidence="1">Involved in the catabolism of quinolinic acid (QA).</text>
</comment>
<evidence type="ECO:0000256" key="10">
    <source>
        <dbReference type="PIRNR" id="PIRNR006250"/>
    </source>
</evidence>
<comment type="catalytic activity">
    <reaction evidence="9">
        <text>nicotinate beta-D-ribonucleotide + CO2 + diphosphate = quinolinate + 5-phospho-alpha-D-ribose 1-diphosphate + 2 H(+)</text>
        <dbReference type="Rhea" id="RHEA:12733"/>
        <dbReference type="ChEBI" id="CHEBI:15378"/>
        <dbReference type="ChEBI" id="CHEBI:16526"/>
        <dbReference type="ChEBI" id="CHEBI:29959"/>
        <dbReference type="ChEBI" id="CHEBI:33019"/>
        <dbReference type="ChEBI" id="CHEBI:57502"/>
        <dbReference type="ChEBI" id="CHEBI:58017"/>
        <dbReference type="EC" id="2.4.2.19"/>
    </reaction>
</comment>
<evidence type="ECO:0000313" key="14">
    <source>
        <dbReference type="Proteomes" id="UP001623592"/>
    </source>
</evidence>
<feature type="domain" description="Quinolinate phosphoribosyl transferase N-terminal" evidence="12">
    <location>
        <begin position="22"/>
        <end position="106"/>
    </location>
</feature>
<dbReference type="EMBL" id="JBJIAA010000016">
    <property type="protein sequence ID" value="MFL0252315.1"/>
    <property type="molecule type" value="Genomic_DNA"/>
</dbReference>
<dbReference type="EC" id="2.4.2.19" evidence="4"/>
<evidence type="ECO:0000259" key="12">
    <source>
        <dbReference type="Pfam" id="PF02749"/>
    </source>
</evidence>
<accession>A0ABW8TJU4</accession>
<dbReference type="SUPFAM" id="SSF54675">
    <property type="entry name" value="Nicotinate/Quinolinate PRTase N-terminal domain-like"/>
    <property type="match status" value="1"/>
</dbReference>
<name>A0ABW8TJU4_9CLOT</name>
<comment type="pathway">
    <text evidence="2">Cofactor biosynthesis; NAD(+) biosynthesis; nicotinate D-ribonucleotide from quinolinate: step 1/1.</text>
</comment>
<keyword evidence="6 10" id="KW-0328">Glycosyltransferase</keyword>
<dbReference type="Gene3D" id="3.90.1170.20">
    <property type="entry name" value="Quinolinate phosphoribosyl transferase, N-terminal domain"/>
    <property type="match status" value="1"/>
</dbReference>
<feature type="domain" description="Quinolinate phosphoribosyl transferase C-terminal" evidence="11">
    <location>
        <begin position="108"/>
        <end position="273"/>
    </location>
</feature>
<evidence type="ECO:0000256" key="5">
    <source>
        <dbReference type="ARBA" id="ARBA00022642"/>
    </source>
</evidence>
<gene>
    <name evidence="13" type="primary">nadC</name>
    <name evidence="13" type="ORF">ACJDT4_18020</name>
</gene>
<comment type="caution">
    <text evidence="13">The sequence shown here is derived from an EMBL/GenBank/DDBJ whole genome shotgun (WGS) entry which is preliminary data.</text>
</comment>
<dbReference type="InterPro" id="IPR036068">
    <property type="entry name" value="Nicotinate_pribotase-like_C"/>
</dbReference>
<evidence type="ECO:0000256" key="7">
    <source>
        <dbReference type="ARBA" id="ARBA00022679"/>
    </source>
</evidence>
<protein>
    <recommendedName>
        <fullName evidence="4">nicotinate-nucleotide diphosphorylase (carboxylating)</fullName>
        <ecNumber evidence="4">2.4.2.19</ecNumber>
    </recommendedName>
    <alternativeName>
        <fullName evidence="8">Quinolinate phosphoribosyltransferase [decarboxylating]</fullName>
    </alternativeName>
</protein>
<dbReference type="InterPro" id="IPR022412">
    <property type="entry name" value="Quinolinate_PRibosylTrfase_N"/>
</dbReference>
<dbReference type="CDD" id="cd01572">
    <property type="entry name" value="QPRTase"/>
    <property type="match status" value="1"/>
</dbReference>
<dbReference type="Gene3D" id="3.20.20.70">
    <property type="entry name" value="Aldolase class I"/>
    <property type="match status" value="1"/>
</dbReference>
<dbReference type="PANTHER" id="PTHR32179:SF3">
    <property type="entry name" value="NICOTINATE-NUCLEOTIDE PYROPHOSPHORYLASE [CARBOXYLATING]"/>
    <property type="match status" value="1"/>
</dbReference>
<dbReference type="GO" id="GO:0004514">
    <property type="term" value="F:nicotinate-nucleotide diphosphorylase (carboxylating) activity"/>
    <property type="evidence" value="ECO:0007669"/>
    <property type="project" value="UniProtKB-EC"/>
</dbReference>
<dbReference type="InterPro" id="IPR002638">
    <property type="entry name" value="Quinolinate_PRibosylTrfase_C"/>
</dbReference>